<protein>
    <submittedName>
        <fullName evidence="1">Uncharacterized protein</fullName>
    </submittedName>
</protein>
<proteinExistence type="predicted"/>
<reference evidence="1" key="1">
    <citation type="journal article" date="2020" name="Nature">
        <title>Giant virus diversity and host interactions through global metagenomics.</title>
        <authorList>
            <person name="Schulz F."/>
            <person name="Roux S."/>
            <person name="Paez-Espino D."/>
            <person name="Jungbluth S."/>
            <person name="Walsh D.A."/>
            <person name="Denef V.J."/>
            <person name="McMahon K.D."/>
            <person name="Konstantinidis K.T."/>
            <person name="Eloe-Fadrosh E.A."/>
            <person name="Kyrpides N.C."/>
            <person name="Woyke T."/>
        </authorList>
    </citation>
    <scope>NUCLEOTIDE SEQUENCE</scope>
    <source>
        <strain evidence="1">GVMAG-S-1102113-118</strain>
    </source>
</reference>
<sequence length="143" mass="17069">MRAAKTMLDLSCQPRFGRGFSTRKKCSAWLLFIQDPGVKKHIMSRRRHPETLVLRHYTEVARHLWERVKQHKQLFEHFQARADHINNSWLCFSKPPRLPRMRTRPGPDSTQIVEWDGPPDPKRPARMIYDRHGQILKVYGYKI</sequence>
<dbReference type="EMBL" id="MN740839">
    <property type="protein sequence ID" value="QHU14316.1"/>
    <property type="molecule type" value="Genomic_DNA"/>
</dbReference>
<name>A0A6C0KB57_9ZZZZ</name>
<dbReference type="AlphaFoldDB" id="A0A6C0KB57"/>
<accession>A0A6C0KB57</accession>
<evidence type="ECO:0000313" key="1">
    <source>
        <dbReference type="EMBL" id="QHU14316.1"/>
    </source>
</evidence>
<organism evidence="1">
    <name type="scientific">viral metagenome</name>
    <dbReference type="NCBI Taxonomy" id="1070528"/>
    <lineage>
        <taxon>unclassified sequences</taxon>
        <taxon>metagenomes</taxon>
        <taxon>organismal metagenomes</taxon>
    </lineage>
</organism>